<dbReference type="InterPro" id="IPR036890">
    <property type="entry name" value="HATPase_C_sf"/>
</dbReference>
<evidence type="ECO:0000256" key="4">
    <source>
        <dbReference type="ARBA" id="ARBA00022475"/>
    </source>
</evidence>
<dbReference type="Pfam" id="PF17203">
    <property type="entry name" value="sCache_3_2"/>
    <property type="match status" value="1"/>
</dbReference>
<dbReference type="PANTHER" id="PTHR43547">
    <property type="entry name" value="TWO-COMPONENT HISTIDINE KINASE"/>
    <property type="match status" value="1"/>
</dbReference>
<reference evidence="17 18" key="1">
    <citation type="submission" date="2014-06" db="EMBL/GenBank/DDBJ databases">
        <title>Saccharopolyspora rectivirgula DSM-43113 Genome sequencing.</title>
        <authorList>
            <person name="Barrera C."/>
            <person name="Millon L."/>
            <person name="Rognon B."/>
            <person name="Zaugg C."/>
            <person name="Monod M."/>
        </authorList>
    </citation>
    <scope>NUCLEOTIDE SEQUENCE [LARGE SCALE GENOMIC DNA]</scope>
    <source>
        <strain evidence="17 18">DSM 43113</strain>
    </source>
</reference>
<feature type="transmembrane region" description="Helical" evidence="14">
    <location>
        <begin position="181"/>
        <end position="202"/>
    </location>
</feature>
<dbReference type="GO" id="GO:0000155">
    <property type="term" value="F:phosphorelay sensor kinase activity"/>
    <property type="evidence" value="ECO:0007669"/>
    <property type="project" value="InterPro"/>
</dbReference>
<dbReference type="Pfam" id="PF02518">
    <property type="entry name" value="HATPase_c"/>
    <property type="match status" value="1"/>
</dbReference>
<comment type="catalytic activity">
    <reaction evidence="1">
        <text>ATP + protein L-histidine = ADP + protein N-phospho-L-histidine.</text>
        <dbReference type="EC" id="2.7.13.3"/>
    </reaction>
</comment>
<feature type="transmembrane region" description="Helical" evidence="14">
    <location>
        <begin position="24"/>
        <end position="44"/>
    </location>
</feature>
<protein>
    <recommendedName>
        <fullName evidence="3">histidine kinase</fullName>
        <ecNumber evidence="3">2.7.13.3</ecNumber>
    </recommendedName>
</protein>
<feature type="domain" description="PAS" evidence="16">
    <location>
        <begin position="221"/>
        <end position="266"/>
    </location>
</feature>
<dbReference type="PROSITE" id="PS50109">
    <property type="entry name" value="HIS_KIN"/>
    <property type="match status" value="1"/>
</dbReference>
<keyword evidence="18" id="KW-1185">Reference proteome</keyword>
<accession>A0A073AYQ7</accession>
<evidence type="ECO:0000256" key="14">
    <source>
        <dbReference type="SAM" id="Phobius"/>
    </source>
</evidence>
<dbReference type="EMBL" id="JNVU01000025">
    <property type="protein sequence ID" value="KEI44471.1"/>
    <property type="molecule type" value="Genomic_DNA"/>
</dbReference>
<dbReference type="eggNOG" id="COG3290">
    <property type="taxonomic scope" value="Bacteria"/>
</dbReference>
<dbReference type="SUPFAM" id="SSF55890">
    <property type="entry name" value="Sporulation response regulatory protein Spo0B"/>
    <property type="match status" value="1"/>
</dbReference>
<dbReference type="InterPro" id="IPR013656">
    <property type="entry name" value="PAS_4"/>
</dbReference>
<evidence type="ECO:0000256" key="5">
    <source>
        <dbReference type="ARBA" id="ARBA00022553"/>
    </source>
</evidence>
<name>A0A073AYQ7_9PSEU</name>
<dbReference type="InterPro" id="IPR016120">
    <property type="entry name" value="Sig_transdc_His_kin_SpoOB"/>
</dbReference>
<keyword evidence="11 14" id="KW-1133">Transmembrane helix</keyword>
<dbReference type="Proteomes" id="UP000031419">
    <property type="component" value="Unassembled WGS sequence"/>
</dbReference>
<dbReference type="PANTHER" id="PTHR43547:SF10">
    <property type="entry name" value="SENSOR HISTIDINE KINASE DCUS"/>
    <property type="match status" value="1"/>
</dbReference>
<keyword evidence="5" id="KW-0597">Phosphoprotein</keyword>
<dbReference type="GO" id="GO:0005524">
    <property type="term" value="F:ATP binding"/>
    <property type="evidence" value="ECO:0007669"/>
    <property type="project" value="UniProtKB-KW"/>
</dbReference>
<keyword evidence="9 17" id="KW-0418">Kinase</keyword>
<keyword evidence="10" id="KW-0067">ATP-binding</keyword>
<dbReference type="OrthoDB" id="9792686at2"/>
<dbReference type="NCBIfam" id="TIGR00229">
    <property type="entry name" value="sensory_box"/>
    <property type="match status" value="1"/>
</dbReference>
<dbReference type="InterPro" id="IPR033463">
    <property type="entry name" value="sCache_3"/>
</dbReference>
<dbReference type="CDD" id="cd18773">
    <property type="entry name" value="PDC1_HK_sensor"/>
    <property type="match status" value="1"/>
</dbReference>
<evidence type="ECO:0000256" key="2">
    <source>
        <dbReference type="ARBA" id="ARBA00004651"/>
    </source>
</evidence>
<dbReference type="CDD" id="cd00130">
    <property type="entry name" value="PAS"/>
    <property type="match status" value="1"/>
</dbReference>
<dbReference type="Gene3D" id="3.30.450.20">
    <property type="entry name" value="PAS domain"/>
    <property type="match status" value="2"/>
</dbReference>
<organism evidence="17 18">
    <name type="scientific">Saccharopolyspora rectivirgula</name>
    <dbReference type="NCBI Taxonomy" id="28042"/>
    <lineage>
        <taxon>Bacteria</taxon>
        <taxon>Bacillati</taxon>
        <taxon>Actinomycetota</taxon>
        <taxon>Actinomycetes</taxon>
        <taxon>Pseudonocardiales</taxon>
        <taxon>Pseudonocardiaceae</taxon>
        <taxon>Saccharopolyspora</taxon>
    </lineage>
</organism>
<dbReference type="InterPro" id="IPR029151">
    <property type="entry name" value="Sensor-like_sf"/>
</dbReference>
<dbReference type="PRINTS" id="PR00344">
    <property type="entry name" value="BCTRLSENSOR"/>
</dbReference>
<sequence>MHRRDISNWFSRVRPGWSLARQLFVLHVIVVVLVVLTGAGLAWYEAQRRTEQAARDEVVAVARTLAAQPLVQRAVTGPDGSSVLQPLAERVRADTGVGFITIMTPSGVRLTHPNPELIGERFLGHIDRAVAGHVLTETYTGTLGPSVRAVVPVFGDRGDVVGLVAVGITVQAISAEVREQVGVLAAVAGAALVVGALLTHLISARLRRQTHGMTPTQLSQLYEYHDAILHAVQEGLLLVDPTGRIVLCNDGAAALLGVSPQEVEGEHVAAAGLSGPLAEALEADRKVTDEVFLTDDRVLLVNISPVRSESRDLGNVVTLRDHTELQALSGELDSVRGFAESLRSQAHESANRLHAVVSLIELGRPEEAVQFATRELELAQQLTDRVVGAVREPVLAAVLLGKSAEASERGVAVVVTEDTEVGDEVVEQFDSRDLVTVLGNLIDNAVEAVADRPGGRVAVTFLSDGEELVIEVADNGPGVAEEDIAEMFQRGWSTKADGRGLGLALVGQSVRRYGGTISVRNDRGAVFTVRLPVRSRRSRG</sequence>
<keyword evidence="7 14" id="KW-0812">Transmembrane</keyword>
<comment type="caution">
    <text evidence="17">The sequence shown here is derived from an EMBL/GenBank/DDBJ whole genome shotgun (WGS) entry which is preliminary data.</text>
</comment>
<evidence type="ECO:0000313" key="17">
    <source>
        <dbReference type="EMBL" id="KEI44471.1"/>
    </source>
</evidence>
<feature type="domain" description="Histidine kinase" evidence="15">
    <location>
        <begin position="316"/>
        <end position="535"/>
    </location>
</feature>
<evidence type="ECO:0000256" key="1">
    <source>
        <dbReference type="ARBA" id="ARBA00000085"/>
    </source>
</evidence>
<dbReference type="InterPro" id="IPR000014">
    <property type="entry name" value="PAS"/>
</dbReference>
<dbReference type="SMART" id="SM00091">
    <property type="entry name" value="PAS"/>
    <property type="match status" value="1"/>
</dbReference>
<dbReference type="AlphaFoldDB" id="A0A073AYQ7"/>
<dbReference type="Pfam" id="PF08448">
    <property type="entry name" value="PAS_4"/>
    <property type="match status" value="1"/>
</dbReference>
<dbReference type="EC" id="2.7.13.3" evidence="3"/>
<dbReference type="SUPFAM" id="SSF55785">
    <property type="entry name" value="PYP-like sensor domain (PAS domain)"/>
    <property type="match status" value="1"/>
</dbReference>
<proteinExistence type="predicted"/>
<dbReference type="InterPro" id="IPR005467">
    <property type="entry name" value="His_kinase_dom"/>
</dbReference>
<dbReference type="SUPFAM" id="SSF55874">
    <property type="entry name" value="ATPase domain of HSP90 chaperone/DNA topoisomerase II/histidine kinase"/>
    <property type="match status" value="1"/>
</dbReference>
<gene>
    <name evidence="17" type="ORF">GU90_09880</name>
</gene>
<evidence type="ECO:0000256" key="8">
    <source>
        <dbReference type="ARBA" id="ARBA00022741"/>
    </source>
</evidence>
<dbReference type="SUPFAM" id="SSF103190">
    <property type="entry name" value="Sensory domain-like"/>
    <property type="match status" value="1"/>
</dbReference>
<evidence type="ECO:0000313" key="18">
    <source>
        <dbReference type="Proteomes" id="UP000031419"/>
    </source>
</evidence>
<evidence type="ECO:0000259" key="15">
    <source>
        <dbReference type="PROSITE" id="PS50109"/>
    </source>
</evidence>
<evidence type="ECO:0000256" key="7">
    <source>
        <dbReference type="ARBA" id="ARBA00022692"/>
    </source>
</evidence>
<keyword evidence="13 14" id="KW-0472">Membrane</keyword>
<evidence type="ECO:0000256" key="11">
    <source>
        <dbReference type="ARBA" id="ARBA00022989"/>
    </source>
</evidence>
<keyword evidence="4" id="KW-1003">Cell membrane</keyword>
<evidence type="ECO:0000256" key="13">
    <source>
        <dbReference type="ARBA" id="ARBA00023136"/>
    </source>
</evidence>
<dbReference type="Gene3D" id="3.30.565.10">
    <property type="entry name" value="Histidine kinase-like ATPase, C-terminal domain"/>
    <property type="match status" value="1"/>
</dbReference>
<dbReference type="InterPro" id="IPR004358">
    <property type="entry name" value="Sig_transdc_His_kin-like_C"/>
</dbReference>
<evidence type="ECO:0000256" key="6">
    <source>
        <dbReference type="ARBA" id="ARBA00022679"/>
    </source>
</evidence>
<evidence type="ECO:0000256" key="3">
    <source>
        <dbReference type="ARBA" id="ARBA00012438"/>
    </source>
</evidence>
<dbReference type="InterPro" id="IPR003594">
    <property type="entry name" value="HATPase_dom"/>
</dbReference>
<evidence type="ECO:0000256" key="10">
    <source>
        <dbReference type="ARBA" id="ARBA00022840"/>
    </source>
</evidence>
<comment type="subcellular location">
    <subcellularLocation>
        <location evidence="2">Cell membrane</location>
        <topology evidence="2">Multi-pass membrane protein</topology>
    </subcellularLocation>
</comment>
<dbReference type="SMART" id="SM00387">
    <property type="entry name" value="HATPase_c"/>
    <property type="match status" value="1"/>
</dbReference>
<dbReference type="RefSeq" id="WP_037342967.1">
    <property type="nucleotide sequence ID" value="NZ_JNVU01000025.1"/>
</dbReference>
<dbReference type="PROSITE" id="PS50112">
    <property type="entry name" value="PAS"/>
    <property type="match status" value="1"/>
</dbReference>
<keyword evidence="6" id="KW-0808">Transferase</keyword>
<dbReference type="STRING" id="28042.GU90_09880"/>
<evidence type="ECO:0000256" key="9">
    <source>
        <dbReference type="ARBA" id="ARBA00022777"/>
    </source>
</evidence>
<dbReference type="InterPro" id="IPR035965">
    <property type="entry name" value="PAS-like_dom_sf"/>
</dbReference>
<dbReference type="CDD" id="cd16915">
    <property type="entry name" value="HATPase_DpiB-CitA-like"/>
    <property type="match status" value="1"/>
</dbReference>
<evidence type="ECO:0000259" key="16">
    <source>
        <dbReference type="PROSITE" id="PS50112"/>
    </source>
</evidence>
<keyword evidence="12" id="KW-0902">Two-component regulatory system</keyword>
<evidence type="ECO:0000256" key="12">
    <source>
        <dbReference type="ARBA" id="ARBA00023012"/>
    </source>
</evidence>
<keyword evidence="8" id="KW-0547">Nucleotide-binding</keyword>
<dbReference type="GO" id="GO:0005886">
    <property type="term" value="C:plasma membrane"/>
    <property type="evidence" value="ECO:0007669"/>
    <property type="project" value="UniProtKB-SubCell"/>
</dbReference>